<keyword evidence="4 5" id="KW-0472">Membrane</keyword>
<evidence type="ECO:0000256" key="3">
    <source>
        <dbReference type="ARBA" id="ARBA00022989"/>
    </source>
</evidence>
<sequence>MQGHTLVAIVTLLAVLTYFWTSFLVARARAKYGIAVPATTGHADFERVFRVQANTLEWMPIFLPGLWLFAFYWNDRVAAALGVVWILGRILYATGYSKAAQSRSMGFLVQSLAAAVLVLGALGRAIWVAIQTGGV</sequence>
<evidence type="ECO:0000313" key="7">
    <source>
        <dbReference type="Proteomes" id="UP001228905"/>
    </source>
</evidence>
<evidence type="ECO:0000313" key="6">
    <source>
        <dbReference type="EMBL" id="MDQ0465371.1"/>
    </source>
</evidence>
<dbReference type="RefSeq" id="WP_307350626.1">
    <property type="nucleotide sequence ID" value="NZ_JAUSVS010000006.1"/>
</dbReference>
<dbReference type="Proteomes" id="UP001228905">
    <property type="component" value="Unassembled WGS sequence"/>
</dbReference>
<comment type="subcellular location">
    <subcellularLocation>
        <location evidence="1">Membrane</location>
        <topology evidence="1">Multi-pass membrane protein</topology>
    </subcellularLocation>
</comment>
<dbReference type="Gene3D" id="1.20.120.550">
    <property type="entry name" value="Membrane associated eicosanoid/glutathione metabolism-like domain"/>
    <property type="match status" value="1"/>
</dbReference>
<keyword evidence="3 5" id="KW-1133">Transmembrane helix</keyword>
<feature type="transmembrane region" description="Helical" evidence="5">
    <location>
        <begin position="79"/>
        <end position="95"/>
    </location>
</feature>
<organism evidence="6 7">
    <name type="scientific">Caulobacter ginsengisoli</name>
    <dbReference type="NCBI Taxonomy" id="400775"/>
    <lineage>
        <taxon>Bacteria</taxon>
        <taxon>Pseudomonadati</taxon>
        <taxon>Pseudomonadota</taxon>
        <taxon>Alphaproteobacteria</taxon>
        <taxon>Caulobacterales</taxon>
        <taxon>Caulobacteraceae</taxon>
        <taxon>Caulobacter</taxon>
    </lineage>
</organism>
<protein>
    <submittedName>
        <fullName evidence="6">Membrane protein YecN with MAPEG domain</fullName>
    </submittedName>
</protein>
<keyword evidence="2 5" id="KW-0812">Transmembrane</keyword>
<feature type="transmembrane region" description="Helical" evidence="5">
    <location>
        <begin position="6"/>
        <end position="26"/>
    </location>
</feature>
<dbReference type="Pfam" id="PF01124">
    <property type="entry name" value="MAPEG"/>
    <property type="match status" value="1"/>
</dbReference>
<dbReference type="PANTHER" id="PTHR10250">
    <property type="entry name" value="MICROSOMAL GLUTATHIONE S-TRANSFERASE"/>
    <property type="match status" value="1"/>
</dbReference>
<keyword evidence="7" id="KW-1185">Reference proteome</keyword>
<evidence type="ECO:0000256" key="2">
    <source>
        <dbReference type="ARBA" id="ARBA00022692"/>
    </source>
</evidence>
<feature type="transmembrane region" description="Helical" evidence="5">
    <location>
        <begin position="107"/>
        <end position="130"/>
    </location>
</feature>
<gene>
    <name evidence="6" type="ORF">QO010_003158</name>
</gene>
<dbReference type="SUPFAM" id="SSF161084">
    <property type="entry name" value="MAPEG domain-like"/>
    <property type="match status" value="1"/>
</dbReference>
<accession>A0ABU0ITN8</accession>
<comment type="caution">
    <text evidence="6">The sequence shown here is derived from an EMBL/GenBank/DDBJ whole genome shotgun (WGS) entry which is preliminary data.</text>
</comment>
<reference evidence="6 7" key="1">
    <citation type="submission" date="2023-07" db="EMBL/GenBank/DDBJ databases">
        <title>Genomic Encyclopedia of Type Strains, Phase IV (KMG-IV): sequencing the most valuable type-strain genomes for metagenomic binning, comparative biology and taxonomic classification.</title>
        <authorList>
            <person name="Goeker M."/>
        </authorList>
    </citation>
    <scope>NUCLEOTIDE SEQUENCE [LARGE SCALE GENOMIC DNA]</scope>
    <source>
        <strain evidence="6 7">DSM 18695</strain>
    </source>
</reference>
<dbReference type="InterPro" id="IPR001129">
    <property type="entry name" value="Membr-assoc_MAPEG"/>
</dbReference>
<dbReference type="InterPro" id="IPR050997">
    <property type="entry name" value="MAPEG"/>
</dbReference>
<evidence type="ECO:0000256" key="1">
    <source>
        <dbReference type="ARBA" id="ARBA00004141"/>
    </source>
</evidence>
<evidence type="ECO:0000256" key="4">
    <source>
        <dbReference type="ARBA" id="ARBA00023136"/>
    </source>
</evidence>
<name>A0ABU0ITN8_9CAUL</name>
<dbReference type="InterPro" id="IPR023352">
    <property type="entry name" value="MAPEG-like_dom_sf"/>
</dbReference>
<evidence type="ECO:0000256" key="5">
    <source>
        <dbReference type="SAM" id="Phobius"/>
    </source>
</evidence>
<dbReference type="EMBL" id="JAUSVS010000006">
    <property type="protein sequence ID" value="MDQ0465371.1"/>
    <property type="molecule type" value="Genomic_DNA"/>
</dbReference>
<proteinExistence type="predicted"/>
<dbReference type="PANTHER" id="PTHR10250:SF15">
    <property type="entry name" value="MICROSOMAL GLUTATHIONE S-TRANSFERASE-RELATED"/>
    <property type="match status" value="1"/>
</dbReference>